<organism evidence="1 2">
    <name type="scientific">Candidatus Segetimicrobium genomatis</name>
    <dbReference type="NCBI Taxonomy" id="2569760"/>
    <lineage>
        <taxon>Bacteria</taxon>
        <taxon>Bacillati</taxon>
        <taxon>Candidatus Sysuimicrobiota</taxon>
        <taxon>Candidatus Sysuimicrobiia</taxon>
        <taxon>Candidatus Sysuimicrobiales</taxon>
        <taxon>Candidatus Segetimicrobiaceae</taxon>
        <taxon>Candidatus Segetimicrobium</taxon>
    </lineage>
</organism>
<dbReference type="Proteomes" id="UP000318509">
    <property type="component" value="Unassembled WGS sequence"/>
</dbReference>
<evidence type="ECO:0000313" key="2">
    <source>
        <dbReference type="Proteomes" id="UP000318509"/>
    </source>
</evidence>
<dbReference type="AlphaFoldDB" id="A0A537JXU0"/>
<reference evidence="1 2" key="1">
    <citation type="journal article" date="2019" name="Nat. Microbiol.">
        <title>Mediterranean grassland soil C-N compound turnover is dependent on rainfall and depth, and is mediated by genomically divergent microorganisms.</title>
        <authorList>
            <person name="Diamond S."/>
            <person name="Andeer P.F."/>
            <person name="Li Z."/>
            <person name="Crits-Christoph A."/>
            <person name="Burstein D."/>
            <person name="Anantharaman K."/>
            <person name="Lane K.R."/>
            <person name="Thomas B.C."/>
            <person name="Pan C."/>
            <person name="Northen T.R."/>
            <person name="Banfield J.F."/>
        </authorList>
    </citation>
    <scope>NUCLEOTIDE SEQUENCE [LARGE SCALE GENOMIC DNA]</scope>
    <source>
        <strain evidence="1">NP_3</strain>
    </source>
</reference>
<proteinExistence type="predicted"/>
<evidence type="ECO:0000313" key="1">
    <source>
        <dbReference type="EMBL" id="TMI88359.1"/>
    </source>
</evidence>
<comment type="caution">
    <text evidence="1">The sequence shown here is derived from an EMBL/GenBank/DDBJ whole genome shotgun (WGS) entry which is preliminary data.</text>
</comment>
<protein>
    <submittedName>
        <fullName evidence="1">Uncharacterized protein</fullName>
    </submittedName>
</protein>
<sequence length="545" mass="61265">MFFLRQAEEKMLARAPVLQAVQLEVSGEGGALVARQYRIEHVDKKPQGWQVRSRLAGTHVLRIGVPPGARRRGAGRLLEVLHPKAEAQNPRCQMSEKAKANPEELIIFGLGNPDGKRRKPGEKGEPDEYIGACPHCGKAFTAAQIEAREFQKHMSQHRAERAAKEQNPIRMQVFHDPAIKKFTAAMYHPEFGNLYASGHTKKQAARALREVWRKARKTGSWRNPGWLDPKDKLWGHFSVPGSPVVDETEFRTAREARQYAKQLAKKTGQSVRYVGPKNKPYTVRNPRGKRAGNQSSVYAKAVSLGYPYLRGEGRTAKDGETWLSRVTKTSDGTGPALYVGWNQKKRKWVIEHERAGNPRPRTKRRNPVSETEQAVRLFEAFHGKDAKDIVEKHVSAAMRKDYTALGKLIAVITDDCGYGEREITQKWDGCPHIDFSDDHVTLASSPDGRQLYAIGGNQNLNGCLEKFEGVDPTKDFIDLGEVAALVYEARKIHDNFEPVQYVHKFGGKGLTAPAWMYDRLKKQIFFLGGEYHIDTTQKISPGIEG</sequence>
<name>A0A537JXU0_9BACT</name>
<accession>A0A537JXU0</accession>
<gene>
    <name evidence="1" type="ORF">E6H00_13070</name>
</gene>
<dbReference type="EMBL" id="VBAK01000141">
    <property type="protein sequence ID" value="TMI88359.1"/>
    <property type="molecule type" value="Genomic_DNA"/>
</dbReference>